<accession>A0A5J4V755</accession>
<gene>
    <name evidence="1" type="ORF">EZS28_025825</name>
</gene>
<evidence type="ECO:0000313" key="1">
    <source>
        <dbReference type="EMBL" id="KAA6378649.1"/>
    </source>
</evidence>
<name>A0A5J4V755_9EUKA</name>
<protein>
    <submittedName>
        <fullName evidence="1">Uncharacterized protein</fullName>
    </submittedName>
</protein>
<sequence>MALSTGYSPDISSQRRDMIILETLSQPGEITSAAVGRFLNRKQQTLILAKQTILSIFNYDAETQKFHLLDHKPTFRQIYSIHGIPQPNILDCILIITVNGEGILVQWHENDFFPLAVGQCLDVTLNIMDNPIRRRLSINPTFQQYCQTIPIDECTSTQLSKPNQVLRSKLDNQNENEITDSDSQSSDIIDADPVLFQRILARSICFIDECIIGGVQYDGPGSDLMYAISENYDDTLENIPQMFGWGDEYEATIENGLEHIWKDKQKLKWKKNKEKQIQEKKKEKVAIAQVHQFIFSEEGSNDIIGGKSLIMDSIIRIRYIDNMNRMILSDFPFNQSDDRNHSFDEIVNIYAIVDTAEGDQNKLKLNKFIM</sequence>
<organism evidence="1 2">
    <name type="scientific">Streblomastix strix</name>
    <dbReference type="NCBI Taxonomy" id="222440"/>
    <lineage>
        <taxon>Eukaryota</taxon>
        <taxon>Metamonada</taxon>
        <taxon>Preaxostyla</taxon>
        <taxon>Oxymonadida</taxon>
        <taxon>Streblomastigidae</taxon>
        <taxon>Streblomastix</taxon>
    </lineage>
</organism>
<evidence type="ECO:0000313" key="2">
    <source>
        <dbReference type="Proteomes" id="UP000324800"/>
    </source>
</evidence>
<dbReference type="Proteomes" id="UP000324800">
    <property type="component" value="Unassembled WGS sequence"/>
</dbReference>
<proteinExistence type="predicted"/>
<dbReference type="EMBL" id="SNRW01009010">
    <property type="protein sequence ID" value="KAA6378649.1"/>
    <property type="molecule type" value="Genomic_DNA"/>
</dbReference>
<dbReference type="AlphaFoldDB" id="A0A5J4V755"/>
<reference evidence="1 2" key="1">
    <citation type="submission" date="2019-03" db="EMBL/GenBank/DDBJ databases">
        <title>Single cell metagenomics reveals metabolic interactions within the superorganism composed of flagellate Streblomastix strix and complex community of Bacteroidetes bacteria on its surface.</title>
        <authorList>
            <person name="Treitli S.C."/>
            <person name="Kolisko M."/>
            <person name="Husnik F."/>
            <person name="Keeling P."/>
            <person name="Hampl V."/>
        </authorList>
    </citation>
    <scope>NUCLEOTIDE SEQUENCE [LARGE SCALE GENOMIC DNA]</scope>
    <source>
        <strain evidence="1">ST1C</strain>
    </source>
</reference>
<dbReference type="Gene3D" id="2.130.10.10">
    <property type="entry name" value="YVTN repeat-like/Quinoprotein amine dehydrogenase"/>
    <property type="match status" value="1"/>
</dbReference>
<comment type="caution">
    <text evidence="1">The sequence shown here is derived from an EMBL/GenBank/DDBJ whole genome shotgun (WGS) entry which is preliminary data.</text>
</comment>
<dbReference type="InterPro" id="IPR015943">
    <property type="entry name" value="WD40/YVTN_repeat-like_dom_sf"/>
</dbReference>